<dbReference type="EMBL" id="AYLO01000009">
    <property type="protein sequence ID" value="ESS73807.1"/>
    <property type="molecule type" value="Genomic_DNA"/>
</dbReference>
<evidence type="ECO:0000313" key="1">
    <source>
        <dbReference type="EMBL" id="ESS73807.1"/>
    </source>
</evidence>
<proteinExistence type="predicted"/>
<dbReference type="AlphaFoldDB" id="V5C5Q3"/>
<protein>
    <submittedName>
        <fullName evidence="1">Uncharacterized protein</fullName>
    </submittedName>
</protein>
<reference evidence="1 2" key="1">
    <citation type="journal article" date="2013" name="Genome Announc.">
        <title>Draft Genome Sequence of the Methanotrophic Gammaproteobacterium Methyloglobulus morosus DSM 22980 Strain KoM1.</title>
        <authorList>
            <person name="Poehlein A."/>
            <person name="Deutzmann J.S."/>
            <person name="Daniel R."/>
            <person name="Simeonova D.D."/>
        </authorList>
    </citation>
    <scope>NUCLEOTIDE SEQUENCE [LARGE SCALE GENOMIC DNA]</scope>
    <source>
        <strain evidence="1 2">KoM1</strain>
    </source>
</reference>
<dbReference type="RefSeq" id="WP_023493218.1">
    <property type="nucleotide sequence ID" value="NZ_AYLO01000009.1"/>
</dbReference>
<dbReference type="Gene3D" id="3.10.450.40">
    <property type="match status" value="1"/>
</dbReference>
<accession>V5C5Q3</accession>
<dbReference type="STRING" id="1116472.MGMO_9c00030"/>
<gene>
    <name evidence="1" type="ORF">MGMO_9c00030</name>
</gene>
<name>V5C5Q3_9GAMM</name>
<comment type="caution">
    <text evidence="1">The sequence shown here is derived from an EMBL/GenBank/DDBJ whole genome shotgun (WGS) entry which is preliminary data.</text>
</comment>
<dbReference type="OrthoDB" id="8527445at2"/>
<keyword evidence="2" id="KW-1185">Reference proteome</keyword>
<sequence>MAGTTVNLAQAGESKEKEAKELQLFSQAKITLSEAIKAAEHKTGGKAMEAEIDDESNSIQFEVEVLKDGNPNLHQ</sequence>
<dbReference type="Proteomes" id="UP000017842">
    <property type="component" value="Unassembled WGS sequence"/>
</dbReference>
<dbReference type="PATRIC" id="fig|1116472.3.peg.298"/>
<evidence type="ECO:0000313" key="2">
    <source>
        <dbReference type="Proteomes" id="UP000017842"/>
    </source>
</evidence>
<organism evidence="1 2">
    <name type="scientific">Methyloglobulus morosus KoM1</name>
    <dbReference type="NCBI Taxonomy" id="1116472"/>
    <lineage>
        <taxon>Bacteria</taxon>
        <taxon>Pseudomonadati</taxon>
        <taxon>Pseudomonadota</taxon>
        <taxon>Gammaproteobacteria</taxon>
        <taxon>Methylococcales</taxon>
        <taxon>Methylococcaceae</taxon>
        <taxon>Methyloglobulus</taxon>
    </lineage>
</organism>